<protein>
    <submittedName>
        <fullName evidence="2">Phosphoenolpyruvate carboxykinase</fullName>
    </submittedName>
</protein>
<keyword evidence="2" id="KW-0808">Transferase</keyword>
<reference evidence="2 3" key="2">
    <citation type="submission" date="2019-04" db="EMBL/GenBank/DDBJ databases">
        <title>The genome sequence of big-headed turtle.</title>
        <authorList>
            <person name="Gong S."/>
        </authorList>
    </citation>
    <scope>NUCLEOTIDE SEQUENCE [LARGE SCALE GENOMIC DNA]</scope>
    <source>
        <strain evidence="2">DO16091913</strain>
        <tissue evidence="2">Muscle</tissue>
    </source>
</reference>
<evidence type="ECO:0000313" key="3">
    <source>
        <dbReference type="Proteomes" id="UP000297703"/>
    </source>
</evidence>
<evidence type="ECO:0000256" key="1">
    <source>
        <dbReference type="SAM" id="MobiDB-lite"/>
    </source>
</evidence>
<feature type="region of interest" description="Disordered" evidence="1">
    <location>
        <begin position="72"/>
        <end position="100"/>
    </location>
</feature>
<proteinExistence type="predicted"/>
<evidence type="ECO:0000313" key="2">
    <source>
        <dbReference type="EMBL" id="TFJ96578.1"/>
    </source>
</evidence>
<keyword evidence="2" id="KW-0670">Pyruvate</keyword>
<reference evidence="2 3" key="1">
    <citation type="submission" date="2019-04" db="EMBL/GenBank/DDBJ databases">
        <title>Draft genome of the big-headed turtle Platysternon megacephalum.</title>
        <authorList>
            <person name="Gong S."/>
        </authorList>
    </citation>
    <scope>NUCLEOTIDE SEQUENCE [LARGE SCALE GENOMIC DNA]</scope>
    <source>
        <strain evidence="2">DO16091913</strain>
        <tissue evidence="2">Muscle</tissue>
    </source>
</reference>
<sequence length="100" mass="10864">MHTPPSHPHCITLSPTLSSCTHRPTACATCAISPLPTVPPVLHPDSSIPSHALSATPCHMHTLAYTPSLTPHHTHHLHHVTHPDSDIYRPTATPHPIYTH</sequence>
<gene>
    <name evidence="2" type="ORF">DR999_PMT21617</name>
</gene>
<name>A0A4D9DI67_9SAUR</name>
<dbReference type="Proteomes" id="UP000297703">
    <property type="component" value="Unassembled WGS sequence"/>
</dbReference>
<keyword evidence="3" id="KW-1185">Reference proteome</keyword>
<accession>A0A4D9DI67</accession>
<comment type="caution">
    <text evidence="2">The sequence shown here is derived from an EMBL/GenBank/DDBJ whole genome shotgun (WGS) entry which is preliminary data.</text>
</comment>
<dbReference type="EMBL" id="QXTE01000638">
    <property type="protein sequence ID" value="TFJ96578.1"/>
    <property type="molecule type" value="Genomic_DNA"/>
</dbReference>
<keyword evidence="2" id="KW-0418">Kinase</keyword>
<organism evidence="2 3">
    <name type="scientific">Platysternon megacephalum</name>
    <name type="common">big-headed turtle</name>
    <dbReference type="NCBI Taxonomy" id="55544"/>
    <lineage>
        <taxon>Eukaryota</taxon>
        <taxon>Metazoa</taxon>
        <taxon>Chordata</taxon>
        <taxon>Craniata</taxon>
        <taxon>Vertebrata</taxon>
        <taxon>Euteleostomi</taxon>
        <taxon>Archelosauria</taxon>
        <taxon>Testudinata</taxon>
        <taxon>Testudines</taxon>
        <taxon>Cryptodira</taxon>
        <taxon>Durocryptodira</taxon>
        <taxon>Testudinoidea</taxon>
        <taxon>Platysternidae</taxon>
        <taxon>Platysternon</taxon>
    </lineage>
</organism>
<dbReference type="GO" id="GO:0016301">
    <property type="term" value="F:kinase activity"/>
    <property type="evidence" value="ECO:0007669"/>
    <property type="project" value="UniProtKB-KW"/>
</dbReference>
<dbReference type="AlphaFoldDB" id="A0A4D9DI67"/>